<proteinExistence type="predicted"/>
<dbReference type="InterPro" id="IPR025864">
    <property type="entry name" value="TraW_N_dom"/>
</dbReference>
<protein>
    <submittedName>
        <fullName evidence="2">Conjugal transfer pilus assembly protein TraW</fullName>
    </submittedName>
</protein>
<dbReference type="NCBIfam" id="NF010298">
    <property type="entry name" value="PRK13738.1"/>
    <property type="match status" value="1"/>
</dbReference>
<geneLocation type="plasmid" evidence="2">
    <name>Drgb3</name>
</geneLocation>
<dbReference type="EMBL" id="KT351734">
    <property type="protein sequence ID" value="ALG88587.1"/>
    <property type="molecule type" value="Genomic_DNA"/>
</dbReference>
<dbReference type="InterPro" id="IPR014114">
    <property type="entry name" value="TraW"/>
</dbReference>
<dbReference type="NCBIfam" id="TIGR02743">
    <property type="entry name" value="TraW"/>
    <property type="match status" value="1"/>
</dbReference>
<dbReference type="Pfam" id="PF12477">
    <property type="entry name" value="TraW_N"/>
    <property type="match status" value="1"/>
</dbReference>
<evidence type="ECO:0000313" key="2">
    <source>
        <dbReference type="EMBL" id="ALG88587.1"/>
    </source>
</evidence>
<feature type="domain" description="Type-F conjugative transfer system protein TraW N-terminal" evidence="1">
    <location>
        <begin position="19"/>
        <end position="38"/>
    </location>
</feature>
<keyword evidence="2" id="KW-0614">Plasmid</keyword>
<dbReference type="AlphaFoldDB" id="A0A0N9NRB7"/>
<organism evidence="2">
    <name type="scientific">Pectobacterium carotovorum</name>
    <name type="common">Erwinia carotovora</name>
    <dbReference type="NCBI Taxonomy" id="554"/>
    <lineage>
        <taxon>Bacteria</taxon>
        <taxon>Pseudomonadati</taxon>
        <taxon>Pseudomonadota</taxon>
        <taxon>Gammaproteobacteria</taxon>
        <taxon>Enterobacterales</taxon>
        <taxon>Pectobacteriaceae</taxon>
        <taxon>Pectobacterium</taxon>
    </lineage>
</organism>
<accession>A0A0N9NRB7</accession>
<sequence>MSVLNRYARSAVIMLWGVTAFSTTAKELGTWGELYPIAEPDMLTTIHTRLKAMEESGELAQQQQAFKKRVIEHTLRPKPVEGLTLAQENRTHYVDPSFTVSKDLADLQGRVFAHKGQVVNPLENMLFDQTLYFIDGDNQDQLAWMEAQQPKTLRYRIILVNGDIREATNKLDARIYFDQDGILSRKFQLTAIPARVTLSDDGKRLRVDTFALQNTEKRP</sequence>
<name>A0A0N9NRB7_PECCA</name>
<reference evidence="2" key="1">
    <citation type="journal article" date="2015" name="Environ. Microbiol.">
        <title>Plasmids from the gut microbiome of cabbage root fly larvae encode SaxA that catalyses the conversion of the plant toxin 2-phenylethyl isothiocyanate.</title>
        <authorList>
            <person name="Welte C.U."/>
            <person name="de Graaf R.M."/>
            <person name="van den Bosch T.J."/>
            <person name="Op den Camp H.J."/>
            <person name="van Dam N.M."/>
            <person name="Jetten M.S."/>
        </authorList>
    </citation>
    <scope>NUCLEOTIDE SEQUENCE</scope>
    <source>
        <plasmid evidence="2">Drgb3</plasmid>
    </source>
</reference>
<reference evidence="2" key="2">
    <citation type="submission" date="2015-07" db="EMBL/GenBank/DDBJ databases">
        <authorList>
            <person name="Welte C."/>
            <person name="de Graaf R."/>
            <person name="van den Bosch T.J.M."/>
            <person name="Op den Camp H."/>
            <person name="van Dam N."/>
            <person name="Jetten M."/>
        </authorList>
    </citation>
    <scope>NUCLEOTIDE SEQUENCE</scope>
    <source>
        <plasmid evidence="2">Drgb3</plasmid>
    </source>
</reference>
<evidence type="ECO:0000259" key="1">
    <source>
        <dbReference type="Pfam" id="PF12477"/>
    </source>
</evidence>